<evidence type="ECO:0000313" key="2">
    <source>
        <dbReference type="Proteomes" id="UP001497680"/>
    </source>
</evidence>
<dbReference type="Proteomes" id="UP001497680">
    <property type="component" value="Unassembled WGS sequence"/>
</dbReference>
<protein>
    <submittedName>
        <fullName evidence="1">DUF654-domain-containing protein</fullName>
    </submittedName>
</protein>
<sequence>MSSRQLRKLQKQQELQKLEAQTLAEEDESSEDERPAQKPKASLFSGFAALGGDDEGEEEDDAEDKGDEPVAATEQHTADPNPTEAPADTPKANPSKKTKNKKKKKKVKKQEAVPATADAGLHEEQDEIEQALRELDLKKPEGKSQDDSSYMRAYERVCELLSINTYHLKVINEMRNLFGREAIAAAHTEEEQDQTRTRRQQHVLPERVDLETFLKGLPGKKLPEVTLRRNPFLAGKENWPNATTEGLTMEQLKEGSEDEGDFARMPGLAEFRFVHNARYNTLEERFWETIQMFEPLAVVYFLHAHPYHISSLIQVSRIAKQDQNSALSADLCERALFTFGRISLSSFRQKIEQGKARLSFKRPENRQFWLAGYHYLRNLIMKGTYRTALEWCKLLLGLDHDDPYGIMNFIHPLAIRAHESKWFIDLCESGLLTVDSEARNGSDYVRQTLVLARLQQKDTAGARALVIEGMQHLPWLYGHLFKSLNLDVPKSLWGWQPRNEEEDLHMNVYIHQTKGLWDNAQATSLLKEAAQEVKRSDIDQTFAFPPAVKTNLGRFVYLLEVPSLIGLVPRGLLDTKVNWEFDPLPPPMEENIFSHSSQTRPWIPGGADRGVGHQRGLEELLHHLEDVQAGNELNLDDEDGDEGEDDVFVAHPDGSTGGTNTMFQAFLDLLLPQGLNNINSDEEADLAPPRLARAPRDMPGHWYETDEASMDTDDEIPALLPEGNTNDNSDDDDLPPLIPAETSNGSPRASRIPSRNRSDETDNPEAD</sequence>
<keyword evidence="2" id="KW-1185">Reference proteome</keyword>
<reference evidence="1 2" key="1">
    <citation type="journal article" date="2022" name="New Phytol.">
        <title>Ecological generalism drives hyperdiversity of secondary metabolite gene clusters in xylarialean endophytes.</title>
        <authorList>
            <person name="Franco M.E.E."/>
            <person name="Wisecaver J.H."/>
            <person name="Arnold A.E."/>
            <person name="Ju Y.M."/>
            <person name="Slot J.C."/>
            <person name="Ahrendt S."/>
            <person name="Moore L.P."/>
            <person name="Eastman K.E."/>
            <person name="Scott K."/>
            <person name="Konkel Z."/>
            <person name="Mondo S.J."/>
            <person name="Kuo A."/>
            <person name="Hayes R.D."/>
            <person name="Haridas S."/>
            <person name="Andreopoulos B."/>
            <person name="Riley R."/>
            <person name="LaButti K."/>
            <person name="Pangilinan J."/>
            <person name="Lipzen A."/>
            <person name="Amirebrahimi M."/>
            <person name="Yan J."/>
            <person name="Adam C."/>
            <person name="Keymanesh K."/>
            <person name="Ng V."/>
            <person name="Louie K."/>
            <person name="Northen T."/>
            <person name="Drula E."/>
            <person name="Henrissat B."/>
            <person name="Hsieh H.M."/>
            <person name="Youens-Clark K."/>
            <person name="Lutzoni F."/>
            <person name="Miadlikowska J."/>
            <person name="Eastwood D.C."/>
            <person name="Hamelin R.C."/>
            <person name="Grigoriev I.V."/>
            <person name="U'Ren J.M."/>
        </authorList>
    </citation>
    <scope>NUCLEOTIDE SEQUENCE [LARGE SCALE GENOMIC DNA]</scope>
    <source>
        <strain evidence="1 2">ER1909</strain>
    </source>
</reference>
<organism evidence="1 2">
    <name type="scientific">Hypoxylon rubiginosum</name>
    <dbReference type="NCBI Taxonomy" id="110542"/>
    <lineage>
        <taxon>Eukaryota</taxon>
        <taxon>Fungi</taxon>
        <taxon>Dikarya</taxon>
        <taxon>Ascomycota</taxon>
        <taxon>Pezizomycotina</taxon>
        <taxon>Sordariomycetes</taxon>
        <taxon>Xylariomycetidae</taxon>
        <taxon>Xylariales</taxon>
        <taxon>Hypoxylaceae</taxon>
        <taxon>Hypoxylon</taxon>
    </lineage>
</organism>
<accession>A0ACC0D842</accession>
<dbReference type="EMBL" id="MU394298">
    <property type="protein sequence ID" value="KAI6088890.1"/>
    <property type="molecule type" value="Genomic_DNA"/>
</dbReference>
<gene>
    <name evidence="1" type="ORF">F4821DRAFT_232419</name>
</gene>
<evidence type="ECO:0000313" key="1">
    <source>
        <dbReference type="EMBL" id="KAI6088890.1"/>
    </source>
</evidence>
<name>A0ACC0D842_9PEZI</name>
<proteinExistence type="predicted"/>
<comment type="caution">
    <text evidence="1">The sequence shown here is derived from an EMBL/GenBank/DDBJ whole genome shotgun (WGS) entry which is preliminary data.</text>
</comment>